<dbReference type="PANTHER" id="PTHR40056">
    <property type="entry name" value="HYPOTHETICAL CYTOSOLIC PROTEIN"/>
    <property type="match status" value="1"/>
</dbReference>
<keyword evidence="2" id="KW-1185">Reference proteome</keyword>
<sequence length="189" mass="22213">MNNEILELAKQVLNYSAIQNHEIPDIDLYMDQVTSFMDNKLKAFKRTEGDIVLTKTMINNYTKNKLLTPPVKKKYSKDNLIMLIFIYHLKQTLSIGDIGDLLSFMLNTDENMDIEKLYDKFLRLQKSSSDSFIKDLKEKLNFIDEPKNNTENEKFFLLAIDLILSANMQKRMAEKLIDSYFKNVDHKKK</sequence>
<dbReference type="Proteomes" id="UP000190951">
    <property type="component" value="Chromosome"/>
</dbReference>
<dbReference type="SUPFAM" id="SSF46955">
    <property type="entry name" value="Putative DNA-binding domain"/>
    <property type="match status" value="1"/>
</dbReference>
<dbReference type="InterPro" id="IPR014975">
    <property type="entry name" value="DUF1836"/>
</dbReference>
<proteinExistence type="predicted"/>
<dbReference type="EMBL" id="CP096983">
    <property type="protein sequence ID" value="URZ10722.1"/>
    <property type="molecule type" value="Genomic_DNA"/>
</dbReference>
<dbReference type="InterPro" id="IPR009061">
    <property type="entry name" value="DNA-bd_dom_put_sf"/>
</dbReference>
<dbReference type="RefSeq" id="WP_077832448.1">
    <property type="nucleotide sequence ID" value="NZ_CP096983.1"/>
</dbReference>
<reference evidence="1 2" key="1">
    <citation type="submission" date="2022-04" db="EMBL/GenBank/DDBJ databases">
        <title>Genome sequence of C. roseum typestrain.</title>
        <authorList>
            <person name="Poehlein A."/>
            <person name="Schoch T."/>
            <person name="Duerre P."/>
            <person name="Daniel R."/>
        </authorList>
    </citation>
    <scope>NUCLEOTIDE SEQUENCE [LARGE SCALE GENOMIC DNA]</scope>
    <source>
        <strain evidence="1 2">DSM 7320</strain>
    </source>
</reference>
<organism evidence="1 2">
    <name type="scientific">Clostridium felsineum</name>
    <dbReference type="NCBI Taxonomy" id="36839"/>
    <lineage>
        <taxon>Bacteria</taxon>
        <taxon>Bacillati</taxon>
        <taxon>Bacillota</taxon>
        <taxon>Clostridia</taxon>
        <taxon>Eubacteriales</taxon>
        <taxon>Clostridiaceae</taxon>
        <taxon>Clostridium</taxon>
    </lineage>
</organism>
<name>A0A1S8LP91_9CLOT</name>
<protein>
    <submittedName>
        <fullName evidence="1">Uncharacterized protein</fullName>
    </submittedName>
</protein>
<accession>A0A1S8LP91</accession>
<dbReference type="KEGG" id="crw:CROST_014320"/>
<dbReference type="PANTHER" id="PTHR40056:SF1">
    <property type="entry name" value="DUF1836 DOMAIN-CONTAINING PROTEIN"/>
    <property type="match status" value="1"/>
</dbReference>
<evidence type="ECO:0000313" key="1">
    <source>
        <dbReference type="EMBL" id="URZ10722.1"/>
    </source>
</evidence>
<dbReference type="AlphaFoldDB" id="A0A1S8LP91"/>
<dbReference type="Pfam" id="PF08876">
    <property type="entry name" value="DUF1836"/>
    <property type="match status" value="1"/>
</dbReference>
<evidence type="ECO:0000313" key="2">
    <source>
        <dbReference type="Proteomes" id="UP000190951"/>
    </source>
</evidence>
<gene>
    <name evidence="1" type="ORF">CROST_014320</name>
</gene>
<dbReference type="STRING" id="84029.CROST_02760"/>